<dbReference type="Proteomes" id="UP001149090">
    <property type="component" value="Unassembled WGS sequence"/>
</dbReference>
<evidence type="ECO:0000256" key="3">
    <source>
        <dbReference type="ARBA" id="ARBA00023274"/>
    </source>
</evidence>
<reference evidence="7" key="1">
    <citation type="submission" date="2022-10" db="EMBL/GenBank/DDBJ databases">
        <title>Novel sulphate-reducing endosymbionts in the free-living metamonad Anaeramoeba.</title>
        <authorList>
            <person name="Jerlstrom-Hultqvist J."/>
            <person name="Cepicka I."/>
            <person name="Gallot-Lavallee L."/>
            <person name="Salas-Leiva D."/>
            <person name="Curtis B.A."/>
            <person name="Zahonova K."/>
            <person name="Pipaliya S."/>
            <person name="Dacks J."/>
            <person name="Roger A.J."/>
        </authorList>
    </citation>
    <scope>NUCLEOTIDE SEQUENCE</scope>
    <source>
        <strain evidence="7">BMAN</strain>
    </source>
</reference>
<gene>
    <name evidence="7" type="ORF">M0811_13006</name>
</gene>
<dbReference type="OMA" id="QHDEVCP"/>
<proteinExistence type="inferred from homology"/>
<feature type="compositionally biased region" description="Basic residues" evidence="5">
    <location>
        <begin position="1"/>
        <end position="12"/>
    </location>
</feature>
<name>A0A9Q0L763_ANAIG</name>
<keyword evidence="8" id="KW-1185">Reference proteome</keyword>
<accession>A0A9Q0L763</accession>
<feature type="region of interest" description="Disordered" evidence="5">
    <location>
        <begin position="1"/>
        <end position="46"/>
    </location>
</feature>
<keyword evidence="3 4" id="KW-0687">Ribonucleoprotein</keyword>
<feature type="domain" description="Ribosomal protein eL8/eL30/eS12/Gadd45" evidence="6">
    <location>
        <begin position="151"/>
        <end position="236"/>
    </location>
</feature>
<comment type="similarity">
    <text evidence="1 4">Belongs to the eukaryotic ribosomal protein eL8 family.</text>
</comment>
<dbReference type="Gene3D" id="3.30.1330.30">
    <property type="match status" value="1"/>
</dbReference>
<dbReference type="PANTHER" id="PTHR23105">
    <property type="entry name" value="RIBOSOMAL PROTEIN L7AE FAMILY MEMBER"/>
    <property type="match status" value="1"/>
</dbReference>
<dbReference type="SUPFAM" id="SSF55315">
    <property type="entry name" value="L30e-like"/>
    <property type="match status" value="1"/>
</dbReference>
<dbReference type="GO" id="GO:0003723">
    <property type="term" value="F:RNA binding"/>
    <property type="evidence" value="ECO:0007669"/>
    <property type="project" value="UniProtKB-UniRule"/>
</dbReference>
<dbReference type="Pfam" id="PF01248">
    <property type="entry name" value="Ribosomal_L7Ae"/>
    <property type="match status" value="1"/>
</dbReference>
<dbReference type="InterPro" id="IPR001921">
    <property type="entry name" value="Ribosomal_eL8_euk"/>
</dbReference>
<dbReference type="PRINTS" id="PR00881">
    <property type="entry name" value="L7ARS6FAMILY"/>
</dbReference>
<dbReference type="PROSITE" id="PS01082">
    <property type="entry name" value="RIBOSOMAL_L7AE"/>
    <property type="match status" value="1"/>
</dbReference>
<evidence type="ECO:0000313" key="8">
    <source>
        <dbReference type="Proteomes" id="UP001149090"/>
    </source>
</evidence>
<evidence type="ECO:0000256" key="1">
    <source>
        <dbReference type="ARBA" id="ARBA00007337"/>
    </source>
</evidence>
<dbReference type="GO" id="GO:0022625">
    <property type="term" value="C:cytosolic large ribosomal subunit"/>
    <property type="evidence" value="ECO:0007669"/>
    <property type="project" value="UniProtKB-UniRule"/>
</dbReference>
<dbReference type="InterPro" id="IPR050257">
    <property type="entry name" value="eL8/uL1-like"/>
</dbReference>
<dbReference type="InterPro" id="IPR018492">
    <property type="entry name" value="Ribosomal_eL8/Nhp2"/>
</dbReference>
<protein>
    <recommendedName>
        <fullName evidence="4">60S ribosomal protein L7a</fullName>
    </recommendedName>
</protein>
<evidence type="ECO:0000256" key="2">
    <source>
        <dbReference type="ARBA" id="ARBA00022980"/>
    </source>
</evidence>
<organism evidence="7 8">
    <name type="scientific">Anaeramoeba ignava</name>
    <name type="common">Anaerobic marine amoeba</name>
    <dbReference type="NCBI Taxonomy" id="1746090"/>
    <lineage>
        <taxon>Eukaryota</taxon>
        <taxon>Metamonada</taxon>
        <taxon>Anaeramoebidae</taxon>
        <taxon>Anaeramoeba</taxon>
    </lineage>
</organism>
<dbReference type="FunFam" id="3.30.1330.30:FF:000003">
    <property type="entry name" value="60S ribosomal protein L7a"/>
    <property type="match status" value="1"/>
</dbReference>
<dbReference type="AlphaFoldDB" id="A0A9Q0L763"/>
<sequence>MKHQKKQKKHQKEKKEAPKQTKPRQPKKRVTRKDKPEKVSVKSGTKKVTEDKFGNIYQAKPARTNAHIFHHKSKDLRHVMVWPKYVRLQRQKKILLKRLRIPPAINQFSHTLKPNHSKQLLSLLNKYRPEDRKQKKARLRAIAQAKVEGRKLPKPKKPVVVKYGINHVTSLVEHKKAQLVVIAHDVDPIELVVWLPALCRKMDVPYCIVKGKSQLGQVVHKKTATALVLTEVNEEDQLQLANLIKVCRHDFNSNTKAFREWGNGILSTKTLHKLKAKKKSSAAVLTEKFIERDSDNEDYMKIEPEPQKEETNQKN</sequence>
<dbReference type="InterPro" id="IPR004037">
    <property type="entry name" value="Ribosomal_eL8-like_CS"/>
</dbReference>
<dbReference type="GO" id="GO:0042254">
    <property type="term" value="P:ribosome biogenesis"/>
    <property type="evidence" value="ECO:0007669"/>
    <property type="project" value="InterPro"/>
</dbReference>
<feature type="compositionally biased region" description="Basic residues" evidence="5">
    <location>
        <begin position="21"/>
        <end position="32"/>
    </location>
</feature>
<dbReference type="InterPro" id="IPR004038">
    <property type="entry name" value="Ribosomal_eL8/eL30/eS12/Gad45"/>
</dbReference>
<evidence type="ECO:0000259" key="6">
    <source>
        <dbReference type="Pfam" id="PF01248"/>
    </source>
</evidence>
<keyword evidence="2 4" id="KW-0689">Ribosomal protein</keyword>
<dbReference type="EMBL" id="JAPDFW010000129">
    <property type="protein sequence ID" value="KAJ5067336.1"/>
    <property type="molecule type" value="Genomic_DNA"/>
</dbReference>
<evidence type="ECO:0000256" key="4">
    <source>
        <dbReference type="RuleBase" id="RU367042"/>
    </source>
</evidence>
<comment type="function">
    <text evidence="4">Component of the ribosome.</text>
</comment>
<dbReference type="InterPro" id="IPR029064">
    <property type="entry name" value="Ribosomal_eL30-like_sf"/>
</dbReference>
<evidence type="ECO:0000313" key="7">
    <source>
        <dbReference type="EMBL" id="KAJ5067336.1"/>
    </source>
</evidence>
<comment type="caution">
    <text evidence="7">The sequence shown here is derived from an EMBL/GenBank/DDBJ whole genome shotgun (WGS) entry which is preliminary data.</text>
</comment>
<feature type="region of interest" description="Disordered" evidence="5">
    <location>
        <begin position="295"/>
        <end position="315"/>
    </location>
</feature>
<dbReference type="OrthoDB" id="29563at2759"/>
<evidence type="ECO:0000256" key="5">
    <source>
        <dbReference type="SAM" id="MobiDB-lite"/>
    </source>
</evidence>
<dbReference type="PRINTS" id="PR00882">
    <property type="entry name" value="RIBOSOMALL7A"/>
</dbReference>